<protein>
    <submittedName>
        <fullName evidence="3">Ferrous iron transport protein A</fullName>
    </submittedName>
</protein>
<gene>
    <name evidence="3" type="ORF">ACFFJH_05570</name>
</gene>
<sequence>MNSINIDMATPANASSAVSSSSSVGSRQAQPLSQSLEVRTLANISIGEKCVVRQLLASTSVPEWLTQLEDIGFIAGEPVTLMARGAFGGDPLVVRIGLSTFALRKAEAACVLVDVAKQVVDEDLQNKVAA</sequence>
<dbReference type="Pfam" id="PF04023">
    <property type="entry name" value="FeoA"/>
    <property type="match status" value="1"/>
</dbReference>
<dbReference type="SUPFAM" id="SSF50037">
    <property type="entry name" value="C-terminal domain of transcriptional repressors"/>
    <property type="match status" value="1"/>
</dbReference>
<evidence type="ECO:0000256" key="1">
    <source>
        <dbReference type="ARBA" id="ARBA00023004"/>
    </source>
</evidence>
<accession>A0ABV6IBQ6</accession>
<evidence type="ECO:0000313" key="3">
    <source>
        <dbReference type="EMBL" id="MFC0349266.1"/>
    </source>
</evidence>
<feature type="domain" description="Ferrous iron transporter FeoA-like" evidence="2">
    <location>
        <begin position="39"/>
        <end position="115"/>
    </location>
</feature>
<dbReference type="InterPro" id="IPR007167">
    <property type="entry name" value="Fe-transptr_FeoA-like"/>
</dbReference>
<dbReference type="InterPro" id="IPR008988">
    <property type="entry name" value="Transcriptional_repressor_C"/>
</dbReference>
<evidence type="ECO:0000259" key="2">
    <source>
        <dbReference type="SMART" id="SM00899"/>
    </source>
</evidence>
<evidence type="ECO:0000313" key="4">
    <source>
        <dbReference type="Proteomes" id="UP001589844"/>
    </source>
</evidence>
<name>A0ABV6IBQ6_9BURK</name>
<comment type="caution">
    <text evidence="3">The sequence shown here is derived from an EMBL/GenBank/DDBJ whole genome shotgun (WGS) entry which is preliminary data.</text>
</comment>
<organism evidence="3 4">
    <name type="scientific">Undibacterium danionis</name>
    <dbReference type="NCBI Taxonomy" id="1812100"/>
    <lineage>
        <taxon>Bacteria</taxon>
        <taxon>Pseudomonadati</taxon>
        <taxon>Pseudomonadota</taxon>
        <taxon>Betaproteobacteria</taxon>
        <taxon>Burkholderiales</taxon>
        <taxon>Oxalobacteraceae</taxon>
        <taxon>Undibacterium</taxon>
    </lineage>
</organism>
<keyword evidence="1" id="KW-0408">Iron</keyword>
<dbReference type="RefSeq" id="WP_390210715.1">
    <property type="nucleotide sequence ID" value="NZ_JBHLXJ010000005.1"/>
</dbReference>
<dbReference type="InterPro" id="IPR038157">
    <property type="entry name" value="FeoA_core_dom"/>
</dbReference>
<reference evidence="3 4" key="1">
    <citation type="submission" date="2024-09" db="EMBL/GenBank/DDBJ databases">
        <authorList>
            <person name="Sun Q."/>
            <person name="Mori K."/>
        </authorList>
    </citation>
    <scope>NUCLEOTIDE SEQUENCE [LARGE SCALE GENOMIC DNA]</scope>
    <source>
        <strain evidence="3 4">CCM 8677</strain>
    </source>
</reference>
<dbReference type="SMART" id="SM00899">
    <property type="entry name" value="FeoA"/>
    <property type="match status" value="1"/>
</dbReference>
<dbReference type="Proteomes" id="UP001589844">
    <property type="component" value="Unassembled WGS sequence"/>
</dbReference>
<keyword evidence="4" id="KW-1185">Reference proteome</keyword>
<dbReference type="EMBL" id="JBHLXJ010000005">
    <property type="protein sequence ID" value="MFC0349266.1"/>
    <property type="molecule type" value="Genomic_DNA"/>
</dbReference>
<proteinExistence type="predicted"/>
<dbReference type="Gene3D" id="2.30.30.90">
    <property type="match status" value="1"/>
</dbReference>